<keyword evidence="6 9" id="KW-0067">ATP-binding</keyword>
<evidence type="ECO:0000256" key="5">
    <source>
        <dbReference type="ARBA" id="ARBA00022741"/>
    </source>
</evidence>
<dbReference type="CDD" id="cd01460">
    <property type="entry name" value="vWA_midasin"/>
    <property type="match status" value="1"/>
</dbReference>
<keyword evidence="5 9" id="KW-0547">Nucleotide-binding</keyword>
<dbReference type="GO" id="GO:0030687">
    <property type="term" value="C:preribosome, large subunit precursor"/>
    <property type="evidence" value="ECO:0007669"/>
    <property type="project" value="TreeGrafter"/>
</dbReference>
<dbReference type="Gene3D" id="3.40.50.410">
    <property type="entry name" value="von Willebrand factor, type A domain"/>
    <property type="match status" value="1"/>
</dbReference>
<organism evidence="13 14">
    <name type="scientific">Cephus cinctus</name>
    <name type="common">Wheat stem sawfly</name>
    <dbReference type="NCBI Taxonomy" id="211228"/>
    <lineage>
        <taxon>Eukaryota</taxon>
        <taxon>Metazoa</taxon>
        <taxon>Ecdysozoa</taxon>
        <taxon>Arthropoda</taxon>
        <taxon>Hexapoda</taxon>
        <taxon>Insecta</taxon>
        <taxon>Pterygota</taxon>
        <taxon>Neoptera</taxon>
        <taxon>Endopterygota</taxon>
        <taxon>Hymenoptera</taxon>
        <taxon>Cephoidea</taxon>
        <taxon>Cephidae</taxon>
        <taxon>Cephus</taxon>
    </lineage>
</organism>
<dbReference type="SUPFAM" id="SSF52540">
    <property type="entry name" value="P-loop containing nucleoside triphosphate hydrolases"/>
    <property type="match status" value="6"/>
</dbReference>
<dbReference type="GO" id="GO:0000027">
    <property type="term" value="P:ribosomal large subunit assembly"/>
    <property type="evidence" value="ECO:0007669"/>
    <property type="project" value="InterPro"/>
</dbReference>
<dbReference type="Pfam" id="PF17865">
    <property type="entry name" value="AAA_lid_5"/>
    <property type="match status" value="1"/>
</dbReference>
<feature type="region of interest" description="Disordered" evidence="11">
    <location>
        <begin position="4541"/>
        <end position="5099"/>
    </location>
</feature>
<dbReference type="PROSITE" id="PS50234">
    <property type="entry name" value="VWFA"/>
    <property type="match status" value="1"/>
</dbReference>
<feature type="compositionally biased region" description="Basic and acidic residues" evidence="11">
    <location>
        <begin position="5064"/>
        <end position="5094"/>
    </location>
</feature>
<feature type="compositionally biased region" description="Basic and acidic residues" evidence="11">
    <location>
        <begin position="4850"/>
        <end position="4902"/>
    </location>
</feature>
<dbReference type="FunFam" id="3.40.50.300:FF:000142">
    <property type="entry name" value="Midasin"/>
    <property type="match status" value="1"/>
</dbReference>
<dbReference type="GO" id="GO:0005524">
    <property type="term" value="F:ATP binding"/>
    <property type="evidence" value="ECO:0007669"/>
    <property type="project" value="UniProtKB-KW"/>
</dbReference>
<dbReference type="InterPro" id="IPR048617">
    <property type="entry name" value="MDN1_AAA_lid_4"/>
</dbReference>
<feature type="compositionally biased region" description="Acidic residues" evidence="11">
    <location>
        <begin position="4715"/>
        <end position="4726"/>
    </location>
</feature>
<dbReference type="GO" id="GO:0000055">
    <property type="term" value="P:ribosomal large subunit export from nucleus"/>
    <property type="evidence" value="ECO:0007669"/>
    <property type="project" value="TreeGrafter"/>
</dbReference>
<dbReference type="Pfam" id="PF00092">
    <property type="entry name" value="VWA"/>
    <property type="match status" value="1"/>
</dbReference>
<dbReference type="InterPro" id="IPR011704">
    <property type="entry name" value="ATPase_dyneun-rel_AAA"/>
</dbReference>
<feature type="compositionally biased region" description="Basic and acidic residues" evidence="11">
    <location>
        <begin position="4727"/>
        <end position="4736"/>
    </location>
</feature>
<dbReference type="Pfam" id="PF07728">
    <property type="entry name" value="AAA_5"/>
    <property type="match status" value="7"/>
</dbReference>
<comment type="similarity">
    <text evidence="3 9">Belongs to the midasin family.</text>
</comment>
<feature type="compositionally biased region" description="Basic and acidic residues" evidence="11">
    <location>
        <begin position="4770"/>
        <end position="4781"/>
    </location>
</feature>
<evidence type="ECO:0000256" key="9">
    <source>
        <dbReference type="PIRNR" id="PIRNR010340"/>
    </source>
</evidence>
<dbReference type="KEGG" id="ccin:107272367"/>
<comment type="function">
    <text evidence="9">Nuclear chaperone required for maturation and nuclear export of pre-60S ribosome subunits.</text>
</comment>
<feature type="coiled-coil region" evidence="10">
    <location>
        <begin position="3263"/>
        <end position="3312"/>
    </location>
</feature>
<feature type="compositionally biased region" description="Acidic residues" evidence="11">
    <location>
        <begin position="4838"/>
        <end position="4849"/>
    </location>
</feature>
<dbReference type="InterPro" id="IPR036465">
    <property type="entry name" value="vWFA_dom_sf"/>
</dbReference>
<protein>
    <recommendedName>
        <fullName evidence="4 9">Midasin</fullName>
    </recommendedName>
</protein>
<feature type="compositionally biased region" description="Basic and acidic residues" evidence="11">
    <location>
        <begin position="4810"/>
        <end position="4821"/>
    </location>
</feature>
<feature type="domain" description="VWFA" evidence="12">
    <location>
        <begin position="5239"/>
        <end position="5432"/>
    </location>
</feature>
<dbReference type="GO" id="GO:0005654">
    <property type="term" value="C:nucleoplasm"/>
    <property type="evidence" value="ECO:0007669"/>
    <property type="project" value="UniProtKB-SubCell"/>
</dbReference>
<feature type="compositionally biased region" description="Acidic residues" evidence="11">
    <location>
        <begin position="4695"/>
        <end position="4705"/>
    </location>
</feature>
<evidence type="ECO:0000259" key="12">
    <source>
        <dbReference type="PROSITE" id="PS50234"/>
    </source>
</evidence>
<feature type="compositionally biased region" description="Polar residues" evidence="11">
    <location>
        <begin position="4916"/>
        <end position="4939"/>
    </location>
</feature>
<dbReference type="PIRSF" id="PIRSF010340">
    <property type="entry name" value="Midasin"/>
    <property type="match status" value="1"/>
</dbReference>
<dbReference type="FunFam" id="3.40.50.300:FF:000956">
    <property type="entry name" value="Midasin"/>
    <property type="match status" value="1"/>
</dbReference>
<keyword evidence="10" id="KW-0175">Coiled coil</keyword>
<dbReference type="GO" id="GO:0016887">
    <property type="term" value="F:ATP hydrolysis activity"/>
    <property type="evidence" value="ECO:0007669"/>
    <property type="project" value="InterPro"/>
</dbReference>
<feature type="compositionally biased region" description="Basic and acidic residues" evidence="11">
    <location>
        <begin position="4561"/>
        <end position="4615"/>
    </location>
</feature>
<dbReference type="GeneID" id="107272367"/>
<name>A0AAJ7C915_CEPCN</name>
<dbReference type="PANTHER" id="PTHR48103:SF2">
    <property type="entry name" value="MIDASIN"/>
    <property type="match status" value="1"/>
</dbReference>
<evidence type="ECO:0000256" key="2">
    <source>
        <dbReference type="ARBA" id="ARBA00004642"/>
    </source>
</evidence>
<feature type="compositionally biased region" description="Acidic residues" evidence="11">
    <location>
        <begin position="4616"/>
        <end position="4633"/>
    </location>
</feature>
<dbReference type="GO" id="GO:0005730">
    <property type="term" value="C:nucleolus"/>
    <property type="evidence" value="ECO:0007669"/>
    <property type="project" value="UniProtKB-SubCell"/>
</dbReference>
<feature type="compositionally biased region" description="Acidic residues" evidence="11">
    <location>
        <begin position="4647"/>
        <end position="4670"/>
    </location>
</feature>
<feature type="region of interest" description="Disordered" evidence="11">
    <location>
        <begin position="4413"/>
        <end position="4435"/>
    </location>
</feature>
<keyword evidence="13" id="KW-1185">Reference proteome</keyword>
<feature type="compositionally biased region" description="Acidic residues" evidence="11">
    <location>
        <begin position="5039"/>
        <end position="5063"/>
    </location>
</feature>
<feature type="compositionally biased region" description="Basic and acidic residues" evidence="11">
    <location>
        <begin position="4413"/>
        <end position="4427"/>
    </location>
</feature>
<evidence type="ECO:0000256" key="11">
    <source>
        <dbReference type="SAM" id="MobiDB-lite"/>
    </source>
</evidence>
<feature type="compositionally biased region" description="Basic and acidic residues" evidence="11">
    <location>
        <begin position="4789"/>
        <end position="4798"/>
    </location>
</feature>
<keyword evidence="8 9" id="KW-0539">Nucleus</keyword>
<evidence type="ECO:0000256" key="6">
    <source>
        <dbReference type="ARBA" id="ARBA00022840"/>
    </source>
</evidence>
<reference evidence="14" key="1">
    <citation type="submission" date="2025-08" db="UniProtKB">
        <authorList>
            <consortium name="RefSeq"/>
        </authorList>
    </citation>
    <scope>IDENTIFICATION</scope>
</reference>
<proteinExistence type="inferred from homology"/>
<dbReference type="RefSeq" id="XP_015604930.1">
    <property type="nucleotide sequence ID" value="XM_015749444.2"/>
</dbReference>
<sequence>MLLENLTLLCDRGDQYRAEFASFLGSKELSKTEHDNVLESLCKLLMQPECAKDVAECFPQLLLVLLSLAIEVDHSNNSDSVDPECCHRLNSVILGKLIRINPDVLGFTLKYFEVNSAPFENLTNSLSRPSKRHRPNQNRYVSVVSDYDIVLACYNILRAATDHFKHKWNWSKFYKFLLSNDNKVKWVALKCIAIVLDMSEALRLACAKSLVEDYQSFLIDYEHTRVSPISPVSDNSLKEVNEIVKDVPTVASVAGVLLPVLHRNRPKTHHNLIPVPSMEENLRSLALAVASRKCVCLQGPVGCGKTALIEYLAEITGHGTENFTKVQLGDQTDSKMLLGTYRCTDIPGEFIWQPGVLTQAVTAGKWLLLEDIDSAALDVASVLSNLIETGTLSVPGYRDIIYVKSGFQLFVTQRLITSASGVHRQPSGASNLLEKNWLRVNMEPLSRDELVTVVQTLFPVLNTIATRMVDVFLLFSMGHHGTDDGSRESLALKTGRLTSTRDLMKWCSRAIKDFMVSSPESALKIFQDAIDIFCCSVPDQGQRLNLAIAIGHTLGIVKTKAQYFCHTHKPSIILQPDFLIGGRSKVPRKRKHYAQLDNVKLNFSFTRPSACLLERIASCVAQKEPVLLVGETGTGKTSSVQYLARSTGHKLVVINMNQQSESADLLGGYKPVDFKFLVTPIREEFEMLFRSYYAVEPNRKFLEHVALCYKQHKWKTLVQLMIHSTNAAVKRLRNKMSEYQSGVHGSIGKRRSLVSIDGGNKNEGDCESKLEMLTRWNKLALKLEKLSSQVRTQYSLAFAFIEGSLIKALQEGYWVLLDEINLASAETLECLSGLLEGSSGSLSLLERGDKESIKRHSDFTIFACMNPATDIGKKELPVGLRNRFTEFYVDELTEQSDLQLLVGSYLGELNLPTVKQEAIVKFYLNVRKEAMVSLFDGTAHKPHYSLRTLCRALSVAASNPCSATLRSLYEAFCLSFLTQLDHNSYPVVQGMIVRAILDSKTAKGILSAPIPKPRSDQDDDYINFEGYWVVRGKMTPETPKNYILTASVRRNLKDLVRVVSIGKIPVLLQGDTSVGKTSLITYLAKASGHTCVRINNHEHTDLQEYVGSYVADETGKLVFREGVLVEAMRKGHWIILDELNLAPSDVLEALNRVLDDNRELFIPETQQTVKAHANFMLFATQNPPGLYGGRKVLSRAFRNRFVELHFDEIPSNELQTILHERCHMPESYCKQIINVMTDLQIRRKNTAAFAGKQGFITLRDLFRWGERYRLAPDVGQKLYDWSQHLADEGYLVLAAKVRKPEEADEIRQVIKKHLKRDVDPDTLFTLNERTSSVTRHILEEIFSKGAPRFEHIVWTYHMRRMAVLVKKSCEFREPVLLVGETGGGKTTICQLIAVMSGQKLYSVNCHMHTESSDFLGNLRPVREHSDLENQKLFEWVDGPLIESMQKGGIFLADEISLADDSVLERLNSLLEPERSLLLAEKGIDSSDESDSVIVANENFLFIGTMNPGGDYGKKELSPALRNRFTEIWCEGCTKRSDLQEIIEHNLSRTLEADAGVIARSMLEFVDWLSSSEVGKRFTVSIRDVLTWVKFINVCTSKRGNFPKLNIGDAYYHGACLTYIDSLGSGLTGMESSGKLQLFRKNALSFLKSQVEGPLGSKLSADMAMETDTIIAKRADESFGIEPFFIPKGPGIITEDESFTFIAPTTGSNTLKLLRGLQLAKPLLLEGSPGVGKTSLVSALAKASGNTLLRINLSDQTDVSDLFGADLPVEGGQGGEFAWRDGPFLRALRAGHWILLDELNLASQSVLEGLNACLDHRGEVYIPELAKTFSVEPGTKLFACQNPLRQGGARRGLPKSFLNRFTQVFIDALTDNDLKFITVAQFKQLPTDLISKMVDFNTKLSSEAGVTWGYQGSPWEMNLRDITRWCEATVQSCQPLPDEDCYYNPGRWVELIYIDRMRTLEDKQKVRELYAELFPVEKYPLPPSQPLIHLTETNLYLGDVTLTRTNSSIYTDSSLLLLRDQVATLKSLAQCVKMNWMSILVGGSGVGKSSVVRILAQLAGRKLKSIAVNSAMDTTEILGGFEQTDYNRHLEQIFEQVENLLKDICKKKISKESLKDIETHQSYLEQIRNLSQDAEDSTTMSAESGLFLKKCKELSSRVNAMEKLEPSMESELKKIEFKLHKLSLFVEQDKSLNAGGKFEWVDSVLVKCLQEGSWLLVDQVNLCSPAVLDRLNGLLEPAGVLSIGERGVDNSGNIVTVKPHKDFRLFLTMDPRYGEISRAMRNRGVEICMLGHGGNSHENLIDLKSMLYDSGLTRSSYQNTLIEIHQHVVNDSFTVDKLSVIQLVQAAFLISQQISRGFPVKEAFRTACIDVYVKARSLGHSQIKDRLISRIDETLNNFTVDNQSNDVYLDLDAVTLNVNNLQDNSKLTLIRQQGSLLSAIVNRYKFLLKSSTESTDDSALTTEFLNEFFQLENIHEFTLRVELLEILPYLLLSFYETSSLDNVNLRNQWLAKILIDEEALEKFNAKSASLAKEISTFNFHSVVNTLPWDLAQVPGVSTDVSKFENISDSNRLALLLYLEALGIKDGKLLETLNTSKNEKIMSIIQYSNAVYYGMLTSQLNDQPLITNFVIFLAQLDKCIYLILKDAAVKVDNKRYVEIRRNLKWRARFYKLGEFTLIDKLKKSSSRYENLDQISWLLRVHYKWLIKFLENIFQLSKDLALRDECSIEIDSLRAMITEINKSLITVQDRFRKLSRKIKLYLDLPQPYSSEEVLSVYKILKNVSNNFSTWKDRQAGNKLKQELKIACLQFEEILEARSKAITLWHDIYLGKELNDAALSTTSEIVQHCEGNYLSLRNSVEISQVVARVHDINEKELTLMAARVQLWPIYEYMFLILTASLQKRVSEKMLNNEMDMNRTSCLFPKFAEIPSIPINLLAVLNAILIKIDNPIERNQLMPELFIWLTRFAHSSYAVKGSNRLLHWNGIIEEDIEKFMVASDDTEVEYPIEGPILVNLISELILDKTSSAREQSVLAMATLGTYRARINQLRILNEILWQNSASLNSEQYNYALNDIGTLKYHLSVFLSATDKMEKMDKGAVSIVMGKIESEVIDKKNDLISRLERDYLEPLAELGELSAKLGAMEKIKDDILHRGKAWTLLGYLQVFLFGNVGHIDPVLKMGLRQRYLEEDIVDCKSTIYIALLNSRILGDDLDSRNQHPRILEMKNSLRNLLEEKDDLKSFSKVNRSPSEFTALAKETASFRNTLGSYDVVRNHVERLTDVIARLQKEPNGLRVRMAEDATRQAEMWQESLERFSEQIENKFLPGYPDIVLPLLSSVTQLKHGIRILANETKKLISLARTSLGSYTVESLLYNLVRFPSIGPEQTNLLELVDLCTSPATRELINKNLNAGNVFASLQEQFRIMKSGLCELYNHIALGKELSRPMWSKLNKLLQQIVLIWRQQQAELEKREAEKESLYKNQAQIKGESLTDEEEIKQELRNLFPTYRDADFSDIDSIDKPSLEQREELAEETERFEALITEDDVKEVQEMHSSIVVSFTRSQWLKNSSTISGSNYMKPLIQRYKTFGLLLDNVNPALTADLTPKLYTSLNLLTAVTASLSQGTSIDPDNEDKTNIQMKQRKSYDFYKDSNVEESNQCLLLLERIINRVDELLLEWPEHPTLKSIKIISQRVYSFPVTSSVSRFLTGLELLLVKMKEWEENAHSGVSLLEYSLSLTQQIISWRKLELACWKDCLNVSQEHLRSQTSKWWFFLYALIECYITKPSSQMTNDTESEVTGDADKEEPITPKKLIESLELFVNQSNLVEFNTRLDLLLTFHCHVYHLNPSQEREELLAILWNVYHYYDQFRNNVNGKINTLKAPIEKKLKDYVKIARWNDISYWAIKETVEKTHRALHKFIKEFETGLKESVAGCLIIKPLPYNAEADKGIWDRQSERIATINPQHFILPKITEEQYNLDSGSTKTDLISRADKLLNKSRKLCNETILMSSYPGLRTGLEQLIEDSMDRSVHLRNLEVDRTLPKPKQKSQAKSILQQKKMALADYFKRLTRIGVSYRTGVLTWKNKRDTIIDLTVPPVNLFASAQQLKIKKIDEQMLTEWEGCEKYYYRSLVEINALNALLTSNNTDLGLQNMERCKGYSAHVMLMAHKQKRTLADAYNHFILLRTHLENLKNSRYDDYTPKQDDLKGSVDQFKQLMITVQSGLEQVQLYLQACPAVNDSELCNEILSLDTDDVPIIVARKGDPVWLEADNLIRDSLMLLQTTAKKFIGACAQLEVVVKVDNSYSKQSTSLTSFHFKMLMEFCKVLENVKASICQLGKVFGSERNVTHPLLDNIYFFMTEIEQGITKFQQLSTASCDTNEFGVNEIPGKFEANLEKLMNTLLLAIQKKYKDSIAEVDILEERDNEEKEIEKNEEKKDDEYEDDEENGLREKLIESLDKDIRELKLREISQQLNEILLMIQDVDSYTANRCNRLLGKCLPLLEQYLLLSQFFLNEQVASFRVTCKILHLQLNVFLDLASNGFCVPKDLDLEEGDANGEQEGVDKGGMGLGDGEGQKDVSERIESEDQLEDARPAGQEKEEPVDKDCKEEDKGIEMSEDFDSKLQDLEKNEDDEDNSEKEDEEEDLDKQMGETEQGADKLDEEIWGADEDEAENENDETEENKEETGKGEQTGEKEMGAKDERNDGKNEEEEREEQGQQEEQKKEINEMEEPETNEDQIDPYHGKHQPEPEPEPMDLPEDMNLDDEEGKEDNPAGEDNPFDIDEMKDAKPPPEKEEVENTDEDKKDDKLPEDSSDEENEDTREDIKDLDNKEDKMEEEASESDKQTATQAPEEDNKDQEDETDKNAEEDKEREEEKATPSADDGSKETDAAEQAENKQDGSRDKIANQSEDKEQQEASEENTQDDNNDKGTGQAQSEQQDSGHSGSSMQNSVPMAERPQEDKQKDKRKNPGKSDENRSLLDRIEPDKKKQKMIHAEDEMPQDDNQEEGERRTEDGEADMCQHVKQTEKFDDYAQDAATEEQSKQQVANREDEKEDEEKDENMDIDMHQDEEEEMNKEEEAAVKQNPEKMPKNDDKKEKNKSNEKGNNAEEGQMETVVEVEGDITETLRVDRGDESAFFTNIIDTEENLLTVKQIERKRLEVEKMLSQWTNIPPTEEATVAWNCLSAVTDAAARDLSEKLRLVLEPTQASRLKGDYRTGRRINMRKIIPYIASQFRKDKIWLRRTKPSKRDYQIVLALDDSSSMADNHSKELAFESLSLISKAMTYLEVGQLCVISFGEEPNVLHPLGEPFTEQSGSRLMQEMRFEQKKTMMGQLVDFTVDMFDSQPTSSDNAKLLVVLSDGRGVFSEGTDRVNRAVRRAKLADIFLVFIIVDNPVNKDSILDIRMPMFQGGKLLGIRSYMDSFPFPFYMILRDINALPGVLSDALRQWFEVVGKIDS</sequence>
<dbReference type="Pfam" id="PF21108">
    <property type="entry name" value="MDN1_4th"/>
    <property type="match status" value="1"/>
</dbReference>
<dbReference type="SUPFAM" id="SSF53300">
    <property type="entry name" value="vWA-like"/>
    <property type="match status" value="1"/>
</dbReference>
<dbReference type="InterPro" id="IPR041190">
    <property type="entry name" value="Midasin_AAA_lid_5"/>
</dbReference>
<dbReference type="Pfam" id="PF17867">
    <property type="entry name" value="AAA_lid_7"/>
    <property type="match status" value="3"/>
</dbReference>
<feature type="compositionally biased region" description="Acidic residues" evidence="11">
    <location>
        <begin position="4903"/>
        <end position="4912"/>
    </location>
</feature>
<dbReference type="InterPro" id="IPR012099">
    <property type="entry name" value="Midasin"/>
</dbReference>
<evidence type="ECO:0000256" key="7">
    <source>
        <dbReference type="ARBA" id="ARBA00023186"/>
    </source>
</evidence>
<dbReference type="FunFam" id="3.40.50.300:FF:000582">
    <property type="entry name" value="Midasin"/>
    <property type="match status" value="1"/>
</dbReference>
<feature type="compositionally biased region" description="Acidic residues" evidence="11">
    <location>
        <begin position="4737"/>
        <end position="4756"/>
    </location>
</feature>
<comment type="subcellular location">
    <subcellularLocation>
        <location evidence="1">Nucleus</location>
        <location evidence="1">Nucleolus</location>
    </subcellularLocation>
    <subcellularLocation>
        <location evidence="2">Nucleus</location>
        <location evidence="2">Nucleoplasm</location>
    </subcellularLocation>
</comment>
<dbReference type="Proteomes" id="UP000694920">
    <property type="component" value="Unplaced"/>
</dbReference>
<keyword evidence="7 9" id="KW-0143">Chaperone</keyword>
<feature type="compositionally biased region" description="Basic and acidic residues" evidence="11">
    <location>
        <begin position="4634"/>
        <end position="4646"/>
    </location>
</feature>
<feature type="compositionally biased region" description="Basic and acidic residues" evidence="11">
    <location>
        <begin position="4958"/>
        <end position="4984"/>
    </location>
</feature>
<dbReference type="SMART" id="SM00327">
    <property type="entry name" value="VWA"/>
    <property type="match status" value="1"/>
</dbReference>
<evidence type="ECO:0000256" key="8">
    <source>
        <dbReference type="ARBA" id="ARBA00023242"/>
    </source>
</evidence>
<evidence type="ECO:0000313" key="14">
    <source>
        <dbReference type="RefSeq" id="XP_015604930.1"/>
    </source>
</evidence>
<accession>A0AAJ7C915</accession>
<dbReference type="InterPro" id="IPR040848">
    <property type="entry name" value="AAA_lid_7"/>
</dbReference>
<gene>
    <name evidence="14" type="primary">LOC107272367</name>
</gene>
<evidence type="ECO:0000256" key="10">
    <source>
        <dbReference type="SAM" id="Coils"/>
    </source>
</evidence>
<dbReference type="InterPro" id="IPR003593">
    <property type="entry name" value="AAA+_ATPase"/>
</dbReference>
<evidence type="ECO:0000256" key="3">
    <source>
        <dbReference type="ARBA" id="ARBA00007188"/>
    </source>
</evidence>
<feature type="compositionally biased region" description="Basic and acidic residues" evidence="11">
    <location>
        <begin position="4994"/>
        <end position="5018"/>
    </location>
</feature>
<evidence type="ECO:0000256" key="1">
    <source>
        <dbReference type="ARBA" id="ARBA00004604"/>
    </source>
</evidence>
<dbReference type="SMART" id="SM00382">
    <property type="entry name" value="AAA"/>
    <property type="match status" value="6"/>
</dbReference>
<dbReference type="InterPro" id="IPR027417">
    <property type="entry name" value="P-loop_NTPase"/>
</dbReference>
<dbReference type="FunFam" id="3.40.50.410:FF:000028">
    <property type="entry name" value="Midasin"/>
    <property type="match status" value="1"/>
</dbReference>
<evidence type="ECO:0000313" key="13">
    <source>
        <dbReference type="Proteomes" id="UP000694920"/>
    </source>
</evidence>
<dbReference type="Gene3D" id="3.40.50.300">
    <property type="entry name" value="P-loop containing nucleotide triphosphate hydrolases"/>
    <property type="match status" value="6"/>
</dbReference>
<dbReference type="CDD" id="cd00009">
    <property type="entry name" value="AAA"/>
    <property type="match status" value="3"/>
</dbReference>
<feature type="compositionally biased region" description="Acidic residues" evidence="11">
    <location>
        <begin position="4799"/>
        <end position="4809"/>
    </location>
</feature>
<dbReference type="InterPro" id="IPR002035">
    <property type="entry name" value="VWF_A"/>
</dbReference>
<evidence type="ECO:0000256" key="4">
    <source>
        <dbReference type="ARBA" id="ARBA00017143"/>
    </source>
</evidence>
<feature type="compositionally biased region" description="Basic and acidic residues" evidence="11">
    <location>
        <begin position="4671"/>
        <end position="4694"/>
    </location>
</feature>
<dbReference type="FunFam" id="3.40.50.300:FF:000764">
    <property type="entry name" value="Midasin"/>
    <property type="match status" value="1"/>
</dbReference>
<dbReference type="PANTHER" id="PTHR48103">
    <property type="entry name" value="MIDASIN-RELATED"/>
    <property type="match status" value="1"/>
</dbReference>